<proteinExistence type="predicted"/>
<keyword evidence="2" id="KW-1185">Reference proteome</keyword>
<comment type="caution">
    <text evidence="1">The sequence shown here is derived from an EMBL/GenBank/DDBJ whole genome shotgun (WGS) entry which is preliminary data.</text>
</comment>
<name>A0A9X4H3F2_9FIRM</name>
<dbReference type="RefSeq" id="WP_277442043.1">
    <property type="nucleotide sequence ID" value="NZ_JAKOAV010000001.1"/>
</dbReference>
<accession>A0A9X4H3F2</accession>
<reference evidence="1" key="1">
    <citation type="submission" date="2022-02" db="EMBL/GenBank/DDBJ databases">
        <authorList>
            <person name="Leng L."/>
        </authorList>
    </citation>
    <scope>NUCLEOTIDE SEQUENCE</scope>
    <source>
        <strain evidence="1">JI</strain>
    </source>
</reference>
<dbReference type="Proteomes" id="UP001154312">
    <property type="component" value="Unassembled WGS sequence"/>
</dbReference>
<evidence type="ECO:0000313" key="1">
    <source>
        <dbReference type="EMBL" id="MDF9406902.1"/>
    </source>
</evidence>
<protein>
    <submittedName>
        <fullName evidence="1">Uncharacterized protein</fullName>
    </submittedName>
</protein>
<organism evidence="1 2">
    <name type="scientific">Pelotomaculum isophthalicicum JI</name>
    <dbReference type="NCBI Taxonomy" id="947010"/>
    <lineage>
        <taxon>Bacteria</taxon>
        <taxon>Bacillati</taxon>
        <taxon>Bacillota</taxon>
        <taxon>Clostridia</taxon>
        <taxon>Eubacteriales</taxon>
        <taxon>Desulfotomaculaceae</taxon>
        <taxon>Pelotomaculum</taxon>
    </lineage>
</organism>
<gene>
    <name evidence="1" type="ORF">L7E55_00765</name>
</gene>
<evidence type="ECO:0000313" key="2">
    <source>
        <dbReference type="Proteomes" id="UP001154312"/>
    </source>
</evidence>
<dbReference type="AlphaFoldDB" id="A0A9X4H3F2"/>
<sequence>MGFVEKKEEECDCRNCRIEIKDSIVVIICGEVEVEKLKHCLGSLMEAKDNK</sequence>
<dbReference type="EMBL" id="JAKOAV010000001">
    <property type="protein sequence ID" value="MDF9406902.1"/>
    <property type="molecule type" value="Genomic_DNA"/>
</dbReference>